<comment type="caution">
    <text evidence="3">The sequence shown here is derived from an EMBL/GenBank/DDBJ whole genome shotgun (WGS) entry which is preliminary data.</text>
</comment>
<feature type="compositionally biased region" description="Basic and acidic residues" evidence="1">
    <location>
        <begin position="104"/>
        <end position="115"/>
    </location>
</feature>
<organism evidence="3 4">
    <name type="scientific">Sporothrix stenoceras</name>
    <dbReference type="NCBI Taxonomy" id="5173"/>
    <lineage>
        <taxon>Eukaryota</taxon>
        <taxon>Fungi</taxon>
        <taxon>Dikarya</taxon>
        <taxon>Ascomycota</taxon>
        <taxon>Pezizomycotina</taxon>
        <taxon>Sordariomycetes</taxon>
        <taxon>Sordariomycetidae</taxon>
        <taxon>Ophiostomatales</taxon>
        <taxon>Ophiostomataceae</taxon>
        <taxon>Sporothrix</taxon>
    </lineage>
</organism>
<feature type="transmembrane region" description="Helical" evidence="2">
    <location>
        <begin position="6"/>
        <end position="23"/>
    </location>
</feature>
<feature type="compositionally biased region" description="Polar residues" evidence="1">
    <location>
        <begin position="45"/>
        <end position="54"/>
    </location>
</feature>
<evidence type="ECO:0000256" key="1">
    <source>
        <dbReference type="SAM" id="MobiDB-lite"/>
    </source>
</evidence>
<keyword evidence="2" id="KW-1133">Transmembrane helix</keyword>
<dbReference type="PANTHER" id="PTHR38402">
    <property type="entry name" value="MITOCHONDRIAL OUTER MEMBRANE PROTEIN OM14"/>
    <property type="match status" value="1"/>
</dbReference>
<reference evidence="3 4" key="1">
    <citation type="journal article" date="2024" name="IMA Fungus">
        <title>IMA Genome - F19 : A genome assembly and annotation guide to empower mycologists, including annotated draft genome sequences of Ceratocystis pirilliformis, Diaporthe australafricana, Fusarium ophioides, Paecilomyces lecythidis, and Sporothrix stenoceras.</title>
        <authorList>
            <person name="Aylward J."/>
            <person name="Wilson A.M."/>
            <person name="Visagie C.M."/>
            <person name="Spraker J."/>
            <person name="Barnes I."/>
            <person name="Buitendag C."/>
            <person name="Ceriani C."/>
            <person name="Del Mar Angel L."/>
            <person name="du Plessis D."/>
            <person name="Fuchs T."/>
            <person name="Gasser K."/>
            <person name="Kramer D."/>
            <person name="Li W."/>
            <person name="Munsamy K."/>
            <person name="Piso A."/>
            <person name="Price J.L."/>
            <person name="Sonnekus B."/>
            <person name="Thomas C."/>
            <person name="van der Nest A."/>
            <person name="van Dijk A."/>
            <person name="van Heerden A."/>
            <person name="van Vuuren N."/>
            <person name="Yilmaz N."/>
            <person name="Duong T.A."/>
            <person name="van der Merwe N.A."/>
            <person name="Wingfield M.J."/>
            <person name="Wingfield B.D."/>
        </authorList>
    </citation>
    <scope>NUCLEOTIDE SEQUENCE [LARGE SCALE GENOMIC DNA]</scope>
    <source>
        <strain evidence="3 4">CMW 5346</strain>
    </source>
</reference>
<feature type="compositionally biased region" description="Basic and acidic residues" evidence="1">
    <location>
        <begin position="123"/>
        <end position="136"/>
    </location>
</feature>
<keyword evidence="2" id="KW-0472">Membrane</keyword>
<dbReference type="InterPro" id="IPR039454">
    <property type="entry name" value="OM14"/>
</dbReference>
<protein>
    <recommendedName>
        <fullName evidence="5">Mitochondrial outer membrane protein OM14 C-terminal domain-containing protein</fullName>
    </recommendedName>
</protein>
<name>A0ABR3ZAI5_9PEZI</name>
<evidence type="ECO:0000313" key="3">
    <source>
        <dbReference type="EMBL" id="KAL1897147.1"/>
    </source>
</evidence>
<feature type="region of interest" description="Disordered" evidence="1">
    <location>
        <begin position="31"/>
        <end position="62"/>
    </location>
</feature>
<evidence type="ECO:0000313" key="4">
    <source>
        <dbReference type="Proteomes" id="UP001583186"/>
    </source>
</evidence>
<feature type="transmembrane region" description="Helical" evidence="2">
    <location>
        <begin position="163"/>
        <end position="185"/>
    </location>
</feature>
<evidence type="ECO:0008006" key="5">
    <source>
        <dbReference type="Google" id="ProtNLM"/>
    </source>
</evidence>
<keyword evidence="4" id="KW-1185">Reference proteome</keyword>
<proteinExistence type="predicted"/>
<keyword evidence="2" id="KW-0812">Transmembrane</keyword>
<dbReference type="PANTHER" id="PTHR38402:SF1">
    <property type="entry name" value="MITOCHONDRIAL OUTER MEMBRANE PROTEIN OM14"/>
    <property type="match status" value="1"/>
</dbReference>
<dbReference type="EMBL" id="JAWCUI010000020">
    <property type="protein sequence ID" value="KAL1897147.1"/>
    <property type="molecule type" value="Genomic_DNA"/>
</dbReference>
<accession>A0ABR3ZAI5</accession>
<feature type="region of interest" description="Disordered" evidence="1">
    <location>
        <begin position="90"/>
        <end position="136"/>
    </location>
</feature>
<sequence>MSPDGLVPAFYVIIMFMSYADVASKGPKQTAEQAAAPQIPEVKNTESVASTTSFPDVDSPDVQTIASSDAQELIDTVTNDTDDLVRDLDNQKAKASKKASSTAKDAKEKVKDTKERVKKAAGKAKEKASDKAHEAEVQAKRADNWLTNQFAILESDHPAATKVAVAGNLVAVVGLGAFLGFRAWGLHEQGRLDWKSTATGLAVVGAVGIVESTLANYFYKAQNKKQ</sequence>
<evidence type="ECO:0000256" key="2">
    <source>
        <dbReference type="SAM" id="Phobius"/>
    </source>
</evidence>
<feature type="transmembrane region" description="Helical" evidence="2">
    <location>
        <begin position="197"/>
        <end position="219"/>
    </location>
</feature>
<gene>
    <name evidence="3" type="ORF">Sste5346_004352</name>
</gene>
<dbReference type="Proteomes" id="UP001583186">
    <property type="component" value="Unassembled WGS sequence"/>
</dbReference>